<dbReference type="PANTHER" id="PTHR11079:SF190">
    <property type="entry name" value="CYTOSINE DEAMINASE"/>
    <property type="match status" value="1"/>
</dbReference>
<dbReference type="HOGENOM" id="CLU_025810_7_2_1"/>
<proteinExistence type="predicted"/>
<dbReference type="Gene3D" id="3.40.140.10">
    <property type="entry name" value="Cytidine Deaminase, domain 2"/>
    <property type="match status" value="1"/>
</dbReference>
<protein>
    <recommendedName>
        <fullName evidence="1">CMP/dCMP-type deaminase domain-containing protein</fullName>
    </recommendedName>
</protein>
<dbReference type="GO" id="GO:0008835">
    <property type="term" value="F:diaminohydroxyphosphoribosylaminopyrimidine deaminase activity"/>
    <property type="evidence" value="ECO:0007669"/>
    <property type="project" value="TreeGrafter"/>
</dbReference>
<dbReference type="EMBL" id="KN839848">
    <property type="protein sequence ID" value="KIJ64048.1"/>
    <property type="molecule type" value="Genomic_DNA"/>
</dbReference>
<reference evidence="2 3" key="1">
    <citation type="submission" date="2014-04" db="EMBL/GenBank/DDBJ databases">
        <title>Evolutionary Origins and Diversification of the Mycorrhizal Mutualists.</title>
        <authorList>
            <consortium name="DOE Joint Genome Institute"/>
            <consortium name="Mycorrhizal Genomics Consortium"/>
            <person name="Kohler A."/>
            <person name="Kuo A."/>
            <person name="Nagy L.G."/>
            <person name="Floudas D."/>
            <person name="Copeland A."/>
            <person name="Barry K.W."/>
            <person name="Cichocki N."/>
            <person name="Veneault-Fourrey C."/>
            <person name="LaButti K."/>
            <person name="Lindquist E.A."/>
            <person name="Lipzen A."/>
            <person name="Lundell T."/>
            <person name="Morin E."/>
            <person name="Murat C."/>
            <person name="Riley R."/>
            <person name="Ohm R."/>
            <person name="Sun H."/>
            <person name="Tunlid A."/>
            <person name="Henrissat B."/>
            <person name="Grigoriev I.V."/>
            <person name="Hibbett D.S."/>
            <person name="Martin F."/>
        </authorList>
    </citation>
    <scope>NUCLEOTIDE SEQUENCE [LARGE SCALE GENOMIC DNA]</scope>
    <source>
        <strain evidence="2 3">MD-312</strain>
    </source>
</reference>
<feature type="domain" description="CMP/dCMP-type deaminase" evidence="1">
    <location>
        <begin position="2"/>
        <end position="121"/>
    </location>
</feature>
<organism evidence="2 3">
    <name type="scientific">Hydnomerulius pinastri MD-312</name>
    <dbReference type="NCBI Taxonomy" id="994086"/>
    <lineage>
        <taxon>Eukaryota</taxon>
        <taxon>Fungi</taxon>
        <taxon>Dikarya</taxon>
        <taxon>Basidiomycota</taxon>
        <taxon>Agaricomycotina</taxon>
        <taxon>Agaricomycetes</taxon>
        <taxon>Agaricomycetidae</taxon>
        <taxon>Boletales</taxon>
        <taxon>Boletales incertae sedis</taxon>
        <taxon>Leucogyrophana</taxon>
    </lineage>
</organism>
<dbReference type="InterPro" id="IPR002125">
    <property type="entry name" value="CMP_dCMP_dom"/>
</dbReference>
<dbReference type="Pfam" id="PF00383">
    <property type="entry name" value="dCMP_cyt_deam_1"/>
    <property type="match status" value="1"/>
</dbReference>
<dbReference type="GO" id="GO:0006139">
    <property type="term" value="P:nucleobase-containing compound metabolic process"/>
    <property type="evidence" value="ECO:0007669"/>
    <property type="project" value="UniProtKB-ARBA"/>
</dbReference>
<name>A0A0C9W8V8_9AGAM</name>
<evidence type="ECO:0000259" key="1">
    <source>
        <dbReference type="PROSITE" id="PS51747"/>
    </source>
</evidence>
<dbReference type="CDD" id="cd01285">
    <property type="entry name" value="nucleoside_deaminase"/>
    <property type="match status" value="1"/>
</dbReference>
<dbReference type="PROSITE" id="PS51747">
    <property type="entry name" value="CYT_DCMP_DEAMINASES_2"/>
    <property type="match status" value="1"/>
</dbReference>
<dbReference type="AlphaFoldDB" id="A0A0C9W8V8"/>
<dbReference type="SUPFAM" id="SSF53927">
    <property type="entry name" value="Cytidine deaminase-like"/>
    <property type="match status" value="1"/>
</dbReference>
<evidence type="ECO:0000313" key="3">
    <source>
        <dbReference type="Proteomes" id="UP000053820"/>
    </source>
</evidence>
<dbReference type="OrthoDB" id="408702at2759"/>
<gene>
    <name evidence="2" type="ORF">HYDPIDRAFT_91028</name>
</gene>
<sequence length="174" mass="19451">MNIDQTGLQTAIAKARKGGKEGGCPIGASLIYHDGDEVYVLGAAHNENTQKHPNIPHAETASIQDAGSQKLETFQKTTLYTTLSPCSMCTGAILYFGIPCVVIGEDIHAEGRVNIELLRRRGVEVVLHENEECKELLQKFIDENPKVRQLNDKPELYPRLLEREQSQVWFNRPP</sequence>
<evidence type="ECO:0000313" key="2">
    <source>
        <dbReference type="EMBL" id="KIJ64048.1"/>
    </source>
</evidence>
<dbReference type="InterPro" id="IPR016193">
    <property type="entry name" value="Cytidine_deaminase-like"/>
</dbReference>
<accession>A0A0C9W8V8</accession>
<dbReference type="PANTHER" id="PTHR11079">
    <property type="entry name" value="CYTOSINE DEAMINASE FAMILY MEMBER"/>
    <property type="match status" value="1"/>
</dbReference>
<keyword evidence="3" id="KW-1185">Reference proteome</keyword>
<dbReference type="Proteomes" id="UP000053820">
    <property type="component" value="Unassembled WGS sequence"/>
</dbReference>